<dbReference type="Proteomes" id="UP001519272">
    <property type="component" value="Unassembled WGS sequence"/>
</dbReference>
<organism evidence="1 2">
    <name type="scientific">Paenibacillus turicensis</name>
    <dbReference type="NCBI Taxonomy" id="160487"/>
    <lineage>
        <taxon>Bacteria</taxon>
        <taxon>Bacillati</taxon>
        <taxon>Bacillota</taxon>
        <taxon>Bacilli</taxon>
        <taxon>Bacillales</taxon>
        <taxon>Paenibacillaceae</taxon>
        <taxon>Paenibacillus</taxon>
    </lineage>
</organism>
<sequence>MIMDTPIEFVSGQIGVTFKLDRLASQFNITIPIRSWNETEFVNKLTDNSLLLYQLLELDEKEQAFKLDPHHPLTSSLLRWENVVELDQVKCNCGKDDCEHRQAAIEYVYLAWQQNPWIGLQAVGWNKESLSAAVFANWSAASPLSNQEQVLEKLAGPPIKAVTRAGSNSGIAEWLADMADQGHLHTPGPHLNEIEMKLTGQQTQLDQWQELLPQVKGVAASLTMIINEVKKNTSIT</sequence>
<accession>A0ABS4FWF3</accession>
<gene>
    <name evidence="1" type="ORF">J2Z32_003547</name>
</gene>
<evidence type="ECO:0000313" key="1">
    <source>
        <dbReference type="EMBL" id="MBP1906882.1"/>
    </source>
</evidence>
<dbReference type="RefSeq" id="WP_210090473.1">
    <property type="nucleotide sequence ID" value="NZ_JAGGKG010000019.1"/>
</dbReference>
<keyword evidence="2" id="KW-1185">Reference proteome</keyword>
<comment type="caution">
    <text evidence="1">The sequence shown here is derived from an EMBL/GenBank/DDBJ whole genome shotgun (WGS) entry which is preliminary data.</text>
</comment>
<dbReference type="EMBL" id="JAGGKG010000019">
    <property type="protein sequence ID" value="MBP1906882.1"/>
    <property type="molecule type" value="Genomic_DNA"/>
</dbReference>
<evidence type="ECO:0000313" key="2">
    <source>
        <dbReference type="Proteomes" id="UP001519272"/>
    </source>
</evidence>
<proteinExistence type="predicted"/>
<protein>
    <recommendedName>
        <fullName evidence="3">SWIM-type domain-containing protein</fullName>
    </recommendedName>
</protein>
<reference evidence="1 2" key="1">
    <citation type="submission" date="2021-03" db="EMBL/GenBank/DDBJ databases">
        <title>Genomic Encyclopedia of Type Strains, Phase IV (KMG-IV): sequencing the most valuable type-strain genomes for metagenomic binning, comparative biology and taxonomic classification.</title>
        <authorList>
            <person name="Goeker M."/>
        </authorList>
    </citation>
    <scope>NUCLEOTIDE SEQUENCE [LARGE SCALE GENOMIC DNA]</scope>
    <source>
        <strain evidence="1 2">DSM 14349</strain>
    </source>
</reference>
<name>A0ABS4FWF3_9BACL</name>
<evidence type="ECO:0008006" key="3">
    <source>
        <dbReference type="Google" id="ProtNLM"/>
    </source>
</evidence>